<sequence length="54" mass="5748">MEIGRDFGGCPDDGDRIVRTGSVSVKDDEAWRSGGGEPPVEERASQLAAPCKKD</sequence>
<evidence type="ECO:0000256" key="1">
    <source>
        <dbReference type="SAM" id="MobiDB-lite"/>
    </source>
</evidence>
<comment type="caution">
    <text evidence="2">The sequence shown here is derived from an EMBL/GenBank/DDBJ whole genome shotgun (WGS) entry which is preliminary data.</text>
</comment>
<proteinExistence type="predicted"/>
<protein>
    <submittedName>
        <fullName evidence="2">Uncharacterized protein</fullName>
    </submittedName>
</protein>
<name>A0ABQ5X2Y6_9PROT</name>
<keyword evidence="3" id="KW-1185">Reference proteome</keyword>
<dbReference type="Proteomes" id="UP001156672">
    <property type="component" value="Unassembled WGS sequence"/>
</dbReference>
<gene>
    <name evidence="2" type="ORF">GCM10007866_26440</name>
</gene>
<accession>A0ABQ5X2Y6</accession>
<organism evidence="2 3">
    <name type="scientific">Gluconobacter albidus</name>
    <dbReference type="NCBI Taxonomy" id="318683"/>
    <lineage>
        <taxon>Bacteria</taxon>
        <taxon>Pseudomonadati</taxon>
        <taxon>Pseudomonadota</taxon>
        <taxon>Alphaproteobacteria</taxon>
        <taxon>Acetobacterales</taxon>
        <taxon>Acetobacteraceae</taxon>
        <taxon>Gluconobacter</taxon>
    </lineage>
</organism>
<reference evidence="3" key="1">
    <citation type="journal article" date="2019" name="Int. J. Syst. Evol. Microbiol.">
        <title>The Global Catalogue of Microorganisms (GCM) 10K type strain sequencing project: providing services to taxonomists for standard genome sequencing and annotation.</title>
        <authorList>
            <consortium name="The Broad Institute Genomics Platform"/>
            <consortium name="The Broad Institute Genome Sequencing Center for Infectious Disease"/>
            <person name="Wu L."/>
            <person name="Ma J."/>
        </authorList>
    </citation>
    <scope>NUCLEOTIDE SEQUENCE [LARGE SCALE GENOMIC DNA]</scope>
    <source>
        <strain evidence="3">NBRC 3250</strain>
    </source>
</reference>
<feature type="region of interest" description="Disordered" evidence="1">
    <location>
        <begin position="1"/>
        <end position="54"/>
    </location>
</feature>
<dbReference type="EMBL" id="BSNW01000049">
    <property type="protein sequence ID" value="GLQ70191.1"/>
    <property type="molecule type" value="Genomic_DNA"/>
</dbReference>
<evidence type="ECO:0000313" key="2">
    <source>
        <dbReference type="EMBL" id="GLQ70191.1"/>
    </source>
</evidence>
<evidence type="ECO:0000313" key="3">
    <source>
        <dbReference type="Proteomes" id="UP001156672"/>
    </source>
</evidence>